<dbReference type="EMBL" id="VLKE01000001">
    <property type="protein sequence ID" value="TWH66652.1"/>
    <property type="molecule type" value="Genomic_DNA"/>
</dbReference>
<accession>A0A562I6W6</accession>
<reference evidence="1 2" key="1">
    <citation type="submission" date="2019-07" db="EMBL/GenBank/DDBJ databases">
        <title>R&amp;d 2014.</title>
        <authorList>
            <person name="Klenk H.-P."/>
        </authorList>
    </citation>
    <scope>NUCLEOTIDE SEQUENCE [LARGE SCALE GENOMIC DNA]</scope>
    <source>
        <strain evidence="1 2">DSM 43868</strain>
    </source>
</reference>
<protein>
    <submittedName>
        <fullName evidence="1">Uncharacterized protein</fullName>
    </submittedName>
</protein>
<name>A0A562I6W6_MICOL</name>
<sequence length="80" mass="8659">MADKLTSWRLSDGSAGRCEAFRLRGIASSNSFTSHSVTFRLADPAGLQLGSVLITDSAKNGEVQKKASLDEFARLGRDER</sequence>
<evidence type="ECO:0000313" key="2">
    <source>
        <dbReference type="Proteomes" id="UP000319825"/>
    </source>
</evidence>
<keyword evidence="2" id="KW-1185">Reference proteome</keyword>
<dbReference type="Proteomes" id="UP000319825">
    <property type="component" value="Unassembled WGS sequence"/>
</dbReference>
<organism evidence="1 2">
    <name type="scientific">Micromonospora olivasterospora</name>
    <dbReference type="NCBI Taxonomy" id="1880"/>
    <lineage>
        <taxon>Bacteria</taxon>
        <taxon>Bacillati</taxon>
        <taxon>Actinomycetota</taxon>
        <taxon>Actinomycetes</taxon>
        <taxon>Micromonosporales</taxon>
        <taxon>Micromonosporaceae</taxon>
        <taxon>Micromonospora</taxon>
    </lineage>
</organism>
<gene>
    <name evidence="1" type="ORF">JD77_01609</name>
</gene>
<comment type="caution">
    <text evidence="1">The sequence shown here is derived from an EMBL/GenBank/DDBJ whole genome shotgun (WGS) entry which is preliminary data.</text>
</comment>
<proteinExistence type="predicted"/>
<dbReference type="AlphaFoldDB" id="A0A562I6W6"/>
<evidence type="ECO:0000313" key="1">
    <source>
        <dbReference type="EMBL" id="TWH66652.1"/>
    </source>
</evidence>